<keyword evidence="4" id="KW-1185">Reference proteome</keyword>
<keyword evidence="1" id="KW-0812">Transmembrane</keyword>
<evidence type="ECO:0000313" key="4">
    <source>
        <dbReference type="Proteomes" id="UP001152798"/>
    </source>
</evidence>
<feature type="signal peptide" evidence="2">
    <location>
        <begin position="1"/>
        <end position="18"/>
    </location>
</feature>
<organism evidence="3 4">
    <name type="scientific">Nezara viridula</name>
    <name type="common">Southern green stink bug</name>
    <name type="synonym">Cimex viridulus</name>
    <dbReference type="NCBI Taxonomy" id="85310"/>
    <lineage>
        <taxon>Eukaryota</taxon>
        <taxon>Metazoa</taxon>
        <taxon>Ecdysozoa</taxon>
        <taxon>Arthropoda</taxon>
        <taxon>Hexapoda</taxon>
        <taxon>Insecta</taxon>
        <taxon>Pterygota</taxon>
        <taxon>Neoptera</taxon>
        <taxon>Paraneoptera</taxon>
        <taxon>Hemiptera</taxon>
        <taxon>Heteroptera</taxon>
        <taxon>Panheteroptera</taxon>
        <taxon>Pentatomomorpha</taxon>
        <taxon>Pentatomoidea</taxon>
        <taxon>Pentatomidae</taxon>
        <taxon>Pentatominae</taxon>
        <taxon>Nezara</taxon>
    </lineage>
</organism>
<proteinExistence type="predicted"/>
<dbReference type="EMBL" id="OV725078">
    <property type="protein sequence ID" value="CAH1392964.1"/>
    <property type="molecule type" value="Genomic_DNA"/>
</dbReference>
<protein>
    <recommendedName>
        <fullName evidence="5">SEFIR domain-containing protein</fullName>
    </recommendedName>
</protein>
<evidence type="ECO:0000256" key="2">
    <source>
        <dbReference type="SAM" id="SignalP"/>
    </source>
</evidence>
<dbReference type="Proteomes" id="UP001152798">
    <property type="component" value="Chromosome 2"/>
</dbReference>
<evidence type="ECO:0000313" key="3">
    <source>
        <dbReference type="EMBL" id="CAH1392964.1"/>
    </source>
</evidence>
<gene>
    <name evidence="3" type="ORF">NEZAVI_LOCUS3701</name>
</gene>
<accession>A0A9P0E332</accession>
<dbReference type="OrthoDB" id="8191259at2759"/>
<reference evidence="3" key="1">
    <citation type="submission" date="2022-01" db="EMBL/GenBank/DDBJ databases">
        <authorList>
            <person name="King R."/>
        </authorList>
    </citation>
    <scope>NUCLEOTIDE SEQUENCE</scope>
</reference>
<feature type="transmembrane region" description="Helical" evidence="1">
    <location>
        <begin position="277"/>
        <end position="299"/>
    </location>
</feature>
<sequence>MRCITVLLNIIIYTLCLARNYNLRLSPICIVKGDRVEMPCAHFKERPLKKLLEESWTEQAINKTEQGDHYANISISFGRKYDMNPVLVMIRYEDSPLPEKTWEIHPVSRERIGFPTLVTVAFAPTSTNQTRYQIRRIVNPSRLDDPLCNKTETHRECKNLKNSDLFIKKTMGNSLSLTMSSEIAASTLTVEVLSALCNITCRGDINPCSSVEIRKVQWENPTEELKIYSSENTTDTVYYCARISPAYHECCMIYTETVHLSSDYPRRISVAYSQKIYLPKSFIVLSISVTLLISIMFAVRKIFGDSSQKCWPYNNIRPPQSIEDGLLYNSHDTTPSKISTTPPHVFIQSVEILLIYPRESDTLEKLMIKFRNILSFYVTKVWDPLDDQEIEKVSENPNMWLENVLSRNNVKVILVEDNNISEWYESCLNGEPTFHYHHLDGLFLYSLSVLHNNPYLCHDYRKLFIIRFSSLNTNAKSTNIVPCTRYEIPRNFSKLITDLVGSSVSCVQNEFQPPLKEMEELESIIFEYRQEKRTHQE</sequence>
<dbReference type="AlphaFoldDB" id="A0A9P0E332"/>
<keyword evidence="1" id="KW-1133">Transmembrane helix</keyword>
<evidence type="ECO:0000256" key="1">
    <source>
        <dbReference type="SAM" id="Phobius"/>
    </source>
</evidence>
<dbReference type="Gene3D" id="3.40.50.11530">
    <property type="match status" value="1"/>
</dbReference>
<evidence type="ECO:0008006" key="5">
    <source>
        <dbReference type="Google" id="ProtNLM"/>
    </source>
</evidence>
<keyword evidence="2" id="KW-0732">Signal</keyword>
<keyword evidence="1" id="KW-0472">Membrane</keyword>
<name>A0A9P0E332_NEZVI</name>
<feature type="chain" id="PRO_5040199110" description="SEFIR domain-containing protein" evidence="2">
    <location>
        <begin position="19"/>
        <end position="537"/>
    </location>
</feature>